<organism evidence="2 3">
    <name type="scientific">Austwickia chelonae NBRC 105200</name>
    <dbReference type="NCBI Taxonomy" id="1184607"/>
    <lineage>
        <taxon>Bacteria</taxon>
        <taxon>Bacillati</taxon>
        <taxon>Actinomycetota</taxon>
        <taxon>Actinomycetes</taxon>
        <taxon>Micrococcales</taxon>
        <taxon>Dermatophilaceae</taxon>
        <taxon>Austwickia</taxon>
    </lineage>
</organism>
<dbReference type="PANTHER" id="PTHR43685">
    <property type="entry name" value="GLYCOSYLTRANSFERASE"/>
    <property type="match status" value="1"/>
</dbReference>
<name>K6V3N0_9MICO</name>
<keyword evidence="3" id="KW-1185">Reference proteome</keyword>
<dbReference type="SUPFAM" id="SSF53448">
    <property type="entry name" value="Nucleotide-diphospho-sugar transferases"/>
    <property type="match status" value="1"/>
</dbReference>
<gene>
    <name evidence="2" type="ORF">AUCHE_02_00540</name>
</gene>
<dbReference type="InterPro" id="IPR050834">
    <property type="entry name" value="Glycosyltransf_2"/>
</dbReference>
<dbReference type="GO" id="GO:0016740">
    <property type="term" value="F:transferase activity"/>
    <property type="evidence" value="ECO:0007669"/>
    <property type="project" value="UniProtKB-KW"/>
</dbReference>
<feature type="domain" description="Glycosyltransferase 2-like" evidence="1">
    <location>
        <begin position="8"/>
        <end position="143"/>
    </location>
</feature>
<dbReference type="InterPro" id="IPR029044">
    <property type="entry name" value="Nucleotide-diphossugar_trans"/>
</dbReference>
<evidence type="ECO:0000313" key="2">
    <source>
        <dbReference type="EMBL" id="GAB76693.1"/>
    </source>
</evidence>
<dbReference type="STRING" id="100225.SAMN05421595_1825"/>
<accession>K6V3N0</accession>
<reference evidence="2 3" key="1">
    <citation type="submission" date="2012-08" db="EMBL/GenBank/DDBJ databases">
        <title>Whole genome shotgun sequence of Austwickia chelonae NBRC 105200.</title>
        <authorList>
            <person name="Yoshida I."/>
            <person name="Hosoyama A."/>
            <person name="Tsuchikane K."/>
            <person name="Katsumata H."/>
            <person name="Ando Y."/>
            <person name="Ohji S."/>
            <person name="Hamada M."/>
            <person name="Tamura T."/>
            <person name="Yamazoe A."/>
            <person name="Yamazaki S."/>
            <person name="Fujita N."/>
        </authorList>
    </citation>
    <scope>NUCLEOTIDE SEQUENCE [LARGE SCALE GENOMIC DNA]</scope>
    <source>
        <strain evidence="2 3">NBRC 105200</strain>
    </source>
</reference>
<evidence type="ECO:0000313" key="3">
    <source>
        <dbReference type="Proteomes" id="UP000008495"/>
    </source>
</evidence>
<dbReference type="InterPro" id="IPR001173">
    <property type="entry name" value="Glyco_trans_2-like"/>
</dbReference>
<dbReference type="Gene3D" id="3.90.550.10">
    <property type="entry name" value="Spore Coat Polysaccharide Biosynthesis Protein SpsA, Chain A"/>
    <property type="match status" value="1"/>
</dbReference>
<protein>
    <submittedName>
        <fullName evidence="2">Putative glycosyltransferase</fullName>
    </submittedName>
</protein>
<dbReference type="OrthoDB" id="153025at2"/>
<proteinExistence type="predicted"/>
<dbReference type="EMBL" id="BAGZ01000002">
    <property type="protein sequence ID" value="GAB76693.1"/>
    <property type="molecule type" value="Genomic_DNA"/>
</dbReference>
<dbReference type="AlphaFoldDB" id="K6V3N0"/>
<dbReference type="PANTHER" id="PTHR43685:SF2">
    <property type="entry name" value="GLYCOSYLTRANSFERASE 2-LIKE DOMAIN-CONTAINING PROTEIN"/>
    <property type="match status" value="1"/>
</dbReference>
<sequence length="301" mass="33497">MTSSPSVSVIVPTYRRAGSIRRAVESALAQTVTDLEVVVVDDGSRDGTDEVVHGLGDERIRLFTHETNRGGNAARQTGMDQARGTWLAFLDSDDLWLPEKLEKQLQRLDEQGPEYGFCYTWYDIELNDGSFLPPRQVRAEGLHRPELIAEPLVGTFSTMMVSRAVAEQVGGVDLSLPACQDWEFVSRVSQVTGVCVVPEVLVHYWHGAGDPHRITTRKDSVVAGHRQIYRQLCREYPSMPDENVRASRHYLMKIFADQGAFAELFEVTRGLGVSGLDPAMAAHAGRMFLRAGRRRVSALRG</sequence>
<keyword evidence="2" id="KW-0808">Transferase</keyword>
<dbReference type="Pfam" id="PF00535">
    <property type="entry name" value="Glycos_transf_2"/>
    <property type="match status" value="1"/>
</dbReference>
<dbReference type="CDD" id="cd00761">
    <property type="entry name" value="Glyco_tranf_GTA_type"/>
    <property type="match status" value="1"/>
</dbReference>
<dbReference type="RefSeq" id="WP_006501444.1">
    <property type="nucleotide sequence ID" value="NZ_BAGZ01000002.1"/>
</dbReference>
<dbReference type="eggNOG" id="COG1216">
    <property type="taxonomic scope" value="Bacteria"/>
</dbReference>
<comment type="caution">
    <text evidence="2">The sequence shown here is derived from an EMBL/GenBank/DDBJ whole genome shotgun (WGS) entry which is preliminary data.</text>
</comment>
<dbReference type="Proteomes" id="UP000008495">
    <property type="component" value="Unassembled WGS sequence"/>
</dbReference>
<evidence type="ECO:0000259" key="1">
    <source>
        <dbReference type="Pfam" id="PF00535"/>
    </source>
</evidence>